<dbReference type="Pfam" id="PF04248">
    <property type="entry name" value="NTP_transf_9"/>
    <property type="match status" value="1"/>
</dbReference>
<dbReference type="InterPro" id="IPR038694">
    <property type="entry name" value="DUF427_sf"/>
</dbReference>
<dbReference type="InterPro" id="IPR007361">
    <property type="entry name" value="DUF427"/>
</dbReference>
<dbReference type="RefSeq" id="WP_046189310.1">
    <property type="nucleotide sequence ID" value="NZ_JACKUJ010000049.1"/>
</dbReference>
<reference evidence="3 5" key="3">
    <citation type="submission" date="2016-12" db="EMBL/GenBank/DDBJ databases">
        <title>The new phylogeny of genus Mycobacterium.</title>
        <authorList>
            <person name="Tortoli E."/>
            <person name="Trovato A."/>
            <person name="Cirillo D.M."/>
        </authorList>
    </citation>
    <scope>NUCLEOTIDE SEQUENCE [LARGE SCALE GENOMIC DNA]</scope>
    <source>
        <strain evidence="3 5">DSM 44942</strain>
    </source>
</reference>
<dbReference type="OrthoDB" id="9815163at2"/>
<evidence type="ECO:0000313" key="3">
    <source>
        <dbReference type="EMBL" id="OQZ94440.1"/>
    </source>
</evidence>
<dbReference type="Gene3D" id="2.170.150.40">
    <property type="entry name" value="Domain of unknown function (DUF427)"/>
    <property type="match status" value="1"/>
</dbReference>
<keyword evidence="5" id="KW-1185">Reference proteome</keyword>
<evidence type="ECO:0000313" key="5">
    <source>
        <dbReference type="Proteomes" id="UP000192327"/>
    </source>
</evidence>
<dbReference type="Proteomes" id="UP000034416">
    <property type="component" value="Unassembled WGS sequence"/>
</dbReference>
<comment type="caution">
    <text evidence="2">The sequence shown here is derived from an EMBL/GenBank/DDBJ whole genome shotgun (WGS) entry which is preliminary data.</text>
</comment>
<evidence type="ECO:0000313" key="2">
    <source>
        <dbReference type="EMBL" id="KKB99494.1"/>
    </source>
</evidence>
<reference evidence="2" key="2">
    <citation type="submission" date="2015-04" db="EMBL/GenBank/DDBJ databases">
        <title>Genome sequence of Mycobacterium arupense strain GUC1.</title>
        <authorList>
            <person name="Greninger A.L."/>
            <person name="Cunningham G."/>
            <person name="Chiu C.Y."/>
            <person name="Miller S."/>
        </authorList>
    </citation>
    <scope>NUCLEOTIDE SEQUENCE</scope>
    <source>
        <strain evidence="2">GUC1</strain>
    </source>
</reference>
<evidence type="ECO:0000313" key="4">
    <source>
        <dbReference type="Proteomes" id="UP000034416"/>
    </source>
</evidence>
<dbReference type="Proteomes" id="UP000192327">
    <property type="component" value="Unassembled WGS sequence"/>
</dbReference>
<dbReference type="AlphaFoldDB" id="A0A0F5MY15"/>
<organism evidence="2 4">
    <name type="scientific">Mycolicibacter arupensis</name>
    <dbReference type="NCBI Taxonomy" id="342002"/>
    <lineage>
        <taxon>Bacteria</taxon>
        <taxon>Bacillati</taxon>
        <taxon>Actinomycetota</taxon>
        <taxon>Actinomycetes</taxon>
        <taxon>Mycobacteriales</taxon>
        <taxon>Mycobacteriaceae</taxon>
        <taxon>Mycolicibacter</taxon>
    </lineage>
</organism>
<dbReference type="PATRIC" id="fig|342002.3.peg.2921"/>
<accession>A0A0F5MY15</accession>
<feature type="domain" description="DUF427" evidence="1">
    <location>
        <begin position="29"/>
        <end position="121"/>
    </location>
</feature>
<gene>
    <name evidence="3" type="ORF">BST15_16305</name>
    <name evidence="2" type="ORF">WR43_09355</name>
</gene>
<dbReference type="PANTHER" id="PTHR34310:SF8">
    <property type="entry name" value="CONSERVED PROTEIN"/>
    <property type="match status" value="1"/>
</dbReference>
<reference evidence="4" key="1">
    <citation type="submission" date="2015-04" db="EMBL/GenBank/DDBJ databases">
        <title>Genome sequence of Mycobacterium arupense GUC1.</title>
        <authorList>
            <person name="Greninger A.L."/>
            <person name="Cunningham G."/>
            <person name="Chiu C.Y."/>
            <person name="Miller S."/>
        </authorList>
    </citation>
    <scope>NUCLEOTIDE SEQUENCE [LARGE SCALE GENOMIC DNA]</scope>
    <source>
        <strain evidence="4">GUC1</strain>
    </source>
</reference>
<sequence>MTHGSSDGRPIHTPSADYPITVTPTGRQVTVRVGGEVVADSAAALTLQEANHPAVQYIPLADVRQGVLSRTATTSYCPFKGDATYYSVTTADGQTVPDAIWTYEQPFPAVAAIAGHIAFYPNKAEISIAGD</sequence>
<dbReference type="PANTHER" id="PTHR34310">
    <property type="entry name" value="DUF427 DOMAIN PROTEIN (AFU_ORTHOLOGUE AFUA_3G02220)"/>
    <property type="match status" value="1"/>
</dbReference>
<protein>
    <recommendedName>
        <fullName evidence="1">DUF427 domain-containing protein</fullName>
    </recommendedName>
</protein>
<evidence type="ECO:0000259" key="1">
    <source>
        <dbReference type="Pfam" id="PF04248"/>
    </source>
</evidence>
<proteinExistence type="predicted"/>
<dbReference type="EMBL" id="LASW01000032">
    <property type="protein sequence ID" value="KKB99494.1"/>
    <property type="molecule type" value="Genomic_DNA"/>
</dbReference>
<name>A0A0F5MY15_9MYCO</name>
<dbReference type="EMBL" id="MVHH01000042">
    <property type="protein sequence ID" value="OQZ94440.1"/>
    <property type="molecule type" value="Genomic_DNA"/>
</dbReference>
<dbReference type="STRING" id="342002.BST15_16305"/>